<comment type="caution">
    <text evidence="1">The sequence shown here is derived from an EMBL/GenBank/DDBJ whole genome shotgun (WGS) entry which is preliminary data.</text>
</comment>
<dbReference type="EMBL" id="BMAQ01000039">
    <property type="protein sequence ID" value="GFR39230.1"/>
    <property type="molecule type" value="Genomic_DNA"/>
</dbReference>
<organism evidence="1 2">
    <name type="scientific">Insulibacter thermoxylanivorax</name>
    <dbReference type="NCBI Taxonomy" id="2749268"/>
    <lineage>
        <taxon>Bacteria</taxon>
        <taxon>Bacillati</taxon>
        <taxon>Bacillota</taxon>
        <taxon>Bacilli</taxon>
        <taxon>Bacillales</taxon>
        <taxon>Paenibacillaceae</taxon>
        <taxon>Insulibacter</taxon>
    </lineage>
</organism>
<name>A0A916VIE7_9BACL</name>
<dbReference type="AlphaFoldDB" id="A0A916VIE7"/>
<reference evidence="1" key="2">
    <citation type="journal article" date="2021" name="Data Brief">
        <title>Draft genome sequence data of the facultative, thermophilic, xylanolytic bacterium Paenibacillus sp. strain DA-C8.</title>
        <authorList>
            <person name="Chhe C."/>
            <person name="Uke A."/>
            <person name="Baramee S."/>
            <person name="Ungkulpasvich U."/>
            <person name="Tachaapaikoon C."/>
            <person name="Pason P."/>
            <person name="Waeonukul R."/>
            <person name="Ratanakhanokchai K."/>
            <person name="Kosugi A."/>
        </authorList>
    </citation>
    <scope>NUCLEOTIDE SEQUENCE</scope>
    <source>
        <strain evidence="1">DA-C8</strain>
    </source>
</reference>
<keyword evidence="2" id="KW-1185">Reference proteome</keyword>
<sequence>MIYIQIIIKGEERASAQIWQATIVTQIDGGLFSREWLAYREAYRTSYRESDSSL</sequence>
<evidence type="ECO:0000313" key="1">
    <source>
        <dbReference type="EMBL" id="GFR39230.1"/>
    </source>
</evidence>
<dbReference type="Proteomes" id="UP000654993">
    <property type="component" value="Unassembled WGS sequence"/>
</dbReference>
<gene>
    <name evidence="1" type="ORF">PRECH8_25260</name>
</gene>
<proteinExistence type="predicted"/>
<reference evidence="1" key="1">
    <citation type="submission" date="2020-08" db="EMBL/GenBank/DDBJ databases">
        <authorList>
            <person name="Uke A."/>
            <person name="Chhe C."/>
            <person name="Baramee S."/>
            <person name="Kosugi A."/>
        </authorList>
    </citation>
    <scope>NUCLEOTIDE SEQUENCE</scope>
    <source>
        <strain evidence="1">DA-C8</strain>
    </source>
</reference>
<evidence type="ECO:0000313" key="2">
    <source>
        <dbReference type="Proteomes" id="UP000654993"/>
    </source>
</evidence>
<protein>
    <submittedName>
        <fullName evidence="1">Uncharacterized protein</fullName>
    </submittedName>
</protein>
<accession>A0A916VIE7</accession>